<evidence type="ECO:0000256" key="3">
    <source>
        <dbReference type="ARBA" id="ARBA00022989"/>
    </source>
</evidence>
<feature type="transmembrane region" description="Helical" evidence="8">
    <location>
        <begin position="22"/>
        <end position="44"/>
    </location>
</feature>
<dbReference type="PRINTS" id="PR00237">
    <property type="entry name" value="GPCRRHODOPSN"/>
</dbReference>
<comment type="subcellular location">
    <subcellularLocation>
        <location evidence="1">Membrane</location>
        <topology evidence="1">Multi-pass membrane protein</topology>
    </subcellularLocation>
</comment>
<sequence>MWIQWVEDNSTFHSTIPEAADLVVASIYTLFGVCSLLGNGMLLYVSYEKRPELKPAEFFIINLAVSDLGMTLSLYPLAVTSSIYHRWLYGEAVCLLYAFCGVLFGICSLSTLTALSTVCCLKVCYPLYGKRLSPAHSRLLIGCCWAYALLFACSPLLHWGAYGPEPYGTACCIDWRRSRREAGARSYTLALLLLCYAAPCCVMLLSYGHILLTVRESRRAVEQHAVPATTRRTGSLHAVILKLSVAVCIGFLLAWSPYALVSMLATYGHVESLPPMAFAVPAVFAKSSTLYNPLIYLLLKPNYRHLLSQHLLAQRKKCPRLLCPPRLPLCSFRGSFSDPAPPCSDSAPPCSDSVPQAQATLGPSHCDCGQCADTFECFKHYPRCCHGNVKASQPVPGGRSGGPGVSRGPRPGGGWVPGAGLAPVQAGFSTNRKRVGVTFCDKKNIQQESELPLETVSK</sequence>
<dbReference type="PANTHER" id="PTHR24240">
    <property type="entry name" value="OPSIN"/>
    <property type="match status" value="1"/>
</dbReference>
<keyword evidence="4" id="KW-0297">G-protein coupled receptor</keyword>
<keyword evidence="5 8" id="KW-0472">Membrane</keyword>
<keyword evidence="7" id="KW-0807">Transducer</keyword>
<accession>A0A8C4ZPH7</accession>
<dbReference type="Pfam" id="PF00001">
    <property type="entry name" value="7tm_1"/>
    <property type="match status" value="1"/>
</dbReference>
<evidence type="ECO:0000256" key="8">
    <source>
        <dbReference type="SAM" id="Phobius"/>
    </source>
</evidence>
<dbReference type="AlphaFoldDB" id="A0A8C4ZPH7"/>
<feature type="transmembrane region" description="Helical" evidence="8">
    <location>
        <begin position="95"/>
        <end position="125"/>
    </location>
</feature>
<evidence type="ECO:0000313" key="10">
    <source>
        <dbReference type="Proteomes" id="UP000694546"/>
    </source>
</evidence>
<dbReference type="InterPro" id="IPR050125">
    <property type="entry name" value="GPCR_opsins"/>
</dbReference>
<protein>
    <submittedName>
        <fullName evidence="9">Opsin 7, group member a</fullName>
    </submittedName>
</protein>
<dbReference type="GeneTree" id="ENSGT01120000271854"/>
<keyword evidence="2 8" id="KW-0812">Transmembrane</keyword>
<dbReference type="FunFam" id="1.20.1070.10:FF:000219">
    <property type="entry name" value="Opsin 5-like 2"/>
    <property type="match status" value="1"/>
</dbReference>
<evidence type="ECO:0000256" key="4">
    <source>
        <dbReference type="ARBA" id="ARBA00023040"/>
    </source>
</evidence>
<dbReference type="Proteomes" id="UP000694546">
    <property type="component" value="Chromosome 12"/>
</dbReference>
<evidence type="ECO:0000256" key="1">
    <source>
        <dbReference type="ARBA" id="ARBA00004141"/>
    </source>
</evidence>
<evidence type="ECO:0000313" key="9">
    <source>
        <dbReference type="Ensembl" id="ENSGMOP00000017868.2"/>
    </source>
</evidence>
<evidence type="ECO:0000256" key="2">
    <source>
        <dbReference type="ARBA" id="ARBA00022692"/>
    </source>
</evidence>
<dbReference type="SUPFAM" id="SSF81321">
    <property type="entry name" value="Family A G protein-coupled receptor-like"/>
    <property type="match status" value="1"/>
</dbReference>
<dbReference type="Gene3D" id="1.20.1070.10">
    <property type="entry name" value="Rhodopsin 7-helix transmembrane proteins"/>
    <property type="match status" value="1"/>
</dbReference>
<dbReference type="PROSITE" id="PS00238">
    <property type="entry name" value="OPSIN"/>
    <property type="match status" value="1"/>
</dbReference>
<reference evidence="9" key="1">
    <citation type="submission" date="2025-08" db="UniProtKB">
        <authorList>
            <consortium name="Ensembl"/>
        </authorList>
    </citation>
    <scope>IDENTIFICATION</scope>
</reference>
<dbReference type="OMA" id="PRRCPIN"/>
<dbReference type="InterPro" id="IPR027430">
    <property type="entry name" value="Retinal_BS"/>
</dbReference>
<feature type="transmembrane region" description="Helical" evidence="8">
    <location>
        <begin position="276"/>
        <end position="299"/>
    </location>
</feature>
<dbReference type="GO" id="GO:0004930">
    <property type="term" value="F:G protein-coupled receptor activity"/>
    <property type="evidence" value="ECO:0007669"/>
    <property type="project" value="UniProtKB-KW"/>
</dbReference>
<dbReference type="Ensembl" id="ENSGMOT00000018307.2">
    <property type="protein sequence ID" value="ENSGMOP00000017868.2"/>
    <property type="gene ID" value="ENSGMOG00000016645.2"/>
</dbReference>
<dbReference type="GO" id="GO:0016020">
    <property type="term" value="C:membrane"/>
    <property type="evidence" value="ECO:0007669"/>
    <property type="project" value="UniProtKB-SubCell"/>
</dbReference>
<feature type="transmembrane region" description="Helical" evidence="8">
    <location>
        <begin position="235"/>
        <end position="256"/>
    </location>
</feature>
<dbReference type="GO" id="GO:0007602">
    <property type="term" value="P:phototransduction"/>
    <property type="evidence" value="ECO:0007669"/>
    <property type="project" value="Ensembl"/>
</dbReference>
<organism evidence="9 10">
    <name type="scientific">Gadus morhua</name>
    <name type="common">Atlantic cod</name>
    <dbReference type="NCBI Taxonomy" id="8049"/>
    <lineage>
        <taxon>Eukaryota</taxon>
        <taxon>Metazoa</taxon>
        <taxon>Chordata</taxon>
        <taxon>Craniata</taxon>
        <taxon>Vertebrata</taxon>
        <taxon>Euteleostomi</taxon>
        <taxon>Actinopterygii</taxon>
        <taxon>Neopterygii</taxon>
        <taxon>Teleostei</taxon>
        <taxon>Neoteleostei</taxon>
        <taxon>Acanthomorphata</taxon>
        <taxon>Zeiogadaria</taxon>
        <taxon>Gadariae</taxon>
        <taxon>Gadiformes</taxon>
        <taxon>Gadoidei</taxon>
        <taxon>Gadidae</taxon>
        <taxon>Gadus</taxon>
    </lineage>
</organism>
<name>A0A8C4ZPH7_GADMO</name>
<feature type="transmembrane region" description="Helical" evidence="8">
    <location>
        <begin position="137"/>
        <end position="157"/>
    </location>
</feature>
<keyword evidence="3 8" id="KW-1133">Transmembrane helix</keyword>
<evidence type="ECO:0000256" key="7">
    <source>
        <dbReference type="ARBA" id="ARBA00023224"/>
    </source>
</evidence>
<proteinExistence type="predicted"/>
<keyword evidence="10" id="KW-1185">Reference proteome</keyword>
<feature type="transmembrane region" description="Helical" evidence="8">
    <location>
        <begin position="187"/>
        <end position="214"/>
    </location>
</feature>
<evidence type="ECO:0000256" key="6">
    <source>
        <dbReference type="ARBA" id="ARBA00023170"/>
    </source>
</evidence>
<gene>
    <name evidence="9" type="primary">opn7a</name>
</gene>
<dbReference type="CDD" id="cd15074">
    <property type="entry name" value="7tmA_Opsin5_neuropsin"/>
    <property type="match status" value="1"/>
</dbReference>
<dbReference type="InterPro" id="IPR000276">
    <property type="entry name" value="GPCR_Rhodpsn"/>
</dbReference>
<evidence type="ECO:0000256" key="5">
    <source>
        <dbReference type="ARBA" id="ARBA00023136"/>
    </source>
</evidence>
<keyword evidence="6" id="KW-0675">Receptor</keyword>
<reference evidence="9" key="2">
    <citation type="submission" date="2025-09" db="UniProtKB">
        <authorList>
            <consortium name="Ensembl"/>
        </authorList>
    </citation>
    <scope>IDENTIFICATION</scope>
</reference>
<feature type="transmembrane region" description="Helical" evidence="8">
    <location>
        <begin position="56"/>
        <end position="75"/>
    </location>
</feature>